<dbReference type="EMBL" id="PJND01000007">
    <property type="protein sequence ID" value="PKW29527.1"/>
    <property type="molecule type" value="Genomic_DNA"/>
</dbReference>
<reference evidence="5 7" key="1">
    <citation type="submission" date="2017-12" db="EMBL/GenBank/DDBJ databases">
        <title>Genomic Encyclopedia of Type Strains, Phase III (KMG-III): the genomes of soil and plant-associated and newly described type strains.</title>
        <authorList>
            <person name="Whitman W."/>
        </authorList>
    </citation>
    <scope>NUCLEOTIDE SEQUENCE [LARGE SCALE GENOMIC DNA]</scope>
    <source>
        <strain evidence="5 7">IP-10</strain>
    </source>
</reference>
<evidence type="ECO:0000313" key="5">
    <source>
        <dbReference type="EMBL" id="PKW29527.1"/>
    </source>
</evidence>
<organism evidence="6 8">
    <name type="scientific">Flavobacterium lindanitolerans</name>
    <dbReference type="NCBI Taxonomy" id="428988"/>
    <lineage>
        <taxon>Bacteria</taxon>
        <taxon>Pseudomonadati</taxon>
        <taxon>Bacteroidota</taxon>
        <taxon>Flavobacteriia</taxon>
        <taxon>Flavobacteriales</taxon>
        <taxon>Flavobacteriaceae</taxon>
        <taxon>Flavobacterium</taxon>
    </lineage>
</organism>
<dbReference type="Proteomes" id="UP000275027">
    <property type="component" value="Unassembled WGS sequence"/>
</dbReference>
<accession>A0A497UW25</accession>
<evidence type="ECO:0000256" key="4">
    <source>
        <dbReference type="ARBA" id="ARBA00022825"/>
    </source>
</evidence>
<evidence type="ECO:0000256" key="2">
    <source>
        <dbReference type="ARBA" id="ARBA00022670"/>
    </source>
</evidence>
<dbReference type="GO" id="GO:0006508">
    <property type="term" value="P:proteolysis"/>
    <property type="evidence" value="ECO:0007669"/>
    <property type="project" value="UniProtKB-KW"/>
</dbReference>
<dbReference type="PANTHER" id="PTHR20842">
    <property type="entry name" value="PROTEASE S51 ALPHA-ASPARTYL DIPEPTIDASE"/>
    <property type="match status" value="1"/>
</dbReference>
<keyword evidence="3" id="KW-0378">Hydrolase</keyword>
<evidence type="ECO:0000313" key="6">
    <source>
        <dbReference type="EMBL" id="RLJ34972.1"/>
    </source>
</evidence>
<evidence type="ECO:0000256" key="1">
    <source>
        <dbReference type="ARBA" id="ARBA00006534"/>
    </source>
</evidence>
<dbReference type="AlphaFoldDB" id="A0A497UW25"/>
<sequence>MNLYLSSFQFGNESDKLCELLQPGAKIGHITNATDWHGADEARKKADLENDMAFLQSLGFKSEHLDLKDYFNRKEALDEKLAGLDGVWVSGGNTFILRQAMRLSGFDTIFGKLRQRTDFLYGGYSAGICVLCDSLKYIEEVDDPTQFPYKQIKEPIYEGLGYFNYGILPHYKSDHFESAAISKEVEKCIENKWLFKALRDGEVIIIKE</sequence>
<dbReference type="SUPFAM" id="SSF52317">
    <property type="entry name" value="Class I glutamine amidotransferase-like"/>
    <property type="match status" value="1"/>
</dbReference>
<keyword evidence="7" id="KW-1185">Reference proteome</keyword>
<dbReference type="RefSeq" id="WP_101471395.1">
    <property type="nucleotide sequence ID" value="NZ_PJND01000007.1"/>
</dbReference>
<name>A0A497UW25_9FLAO</name>
<dbReference type="Gene3D" id="3.40.50.880">
    <property type="match status" value="1"/>
</dbReference>
<evidence type="ECO:0000313" key="8">
    <source>
        <dbReference type="Proteomes" id="UP000275027"/>
    </source>
</evidence>
<proteinExistence type="inferred from homology"/>
<dbReference type="GO" id="GO:0008236">
    <property type="term" value="F:serine-type peptidase activity"/>
    <property type="evidence" value="ECO:0007669"/>
    <property type="project" value="UniProtKB-KW"/>
</dbReference>
<keyword evidence="2" id="KW-0645">Protease</keyword>
<dbReference type="Proteomes" id="UP000233767">
    <property type="component" value="Unassembled WGS sequence"/>
</dbReference>
<dbReference type="Pfam" id="PF03575">
    <property type="entry name" value="Peptidase_S51"/>
    <property type="match status" value="1"/>
</dbReference>
<reference evidence="6 8" key="2">
    <citation type="submission" date="2018-10" db="EMBL/GenBank/DDBJ databases">
        <title>Genomic Encyclopedia of Archaeal and Bacterial Type Strains, Phase II (KMG-II): from individual species to whole genera.</title>
        <authorList>
            <person name="Goeker M."/>
        </authorList>
    </citation>
    <scope>NUCLEOTIDE SEQUENCE [LARGE SCALE GENOMIC DNA]</scope>
    <source>
        <strain evidence="6 8">DSM 21886</strain>
    </source>
</reference>
<gene>
    <name evidence="5" type="ORF">B0G92_1164</name>
    <name evidence="6" type="ORF">CLV50_0340</name>
</gene>
<comment type="similarity">
    <text evidence="1">Belongs to the peptidase S51 family.</text>
</comment>
<comment type="caution">
    <text evidence="6">The sequence shown here is derived from an EMBL/GenBank/DDBJ whole genome shotgun (WGS) entry which is preliminary data.</text>
</comment>
<dbReference type="PANTHER" id="PTHR20842:SF0">
    <property type="entry name" value="ALPHA-ASPARTYL DIPEPTIDASE"/>
    <property type="match status" value="1"/>
</dbReference>
<dbReference type="EMBL" id="RCCB01000010">
    <property type="protein sequence ID" value="RLJ34972.1"/>
    <property type="molecule type" value="Genomic_DNA"/>
</dbReference>
<dbReference type="InterPro" id="IPR005320">
    <property type="entry name" value="Peptidase_S51"/>
</dbReference>
<dbReference type="InterPro" id="IPR029062">
    <property type="entry name" value="Class_I_gatase-like"/>
</dbReference>
<protein>
    <submittedName>
        <fullName evidence="6">Dipeptidase E</fullName>
    </submittedName>
</protein>
<evidence type="ECO:0000256" key="3">
    <source>
        <dbReference type="ARBA" id="ARBA00022801"/>
    </source>
</evidence>
<evidence type="ECO:0000313" key="7">
    <source>
        <dbReference type="Proteomes" id="UP000233767"/>
    </source>
</evidence>
<keyword evidence="4" id="KW-0720">Serine protease</keyword>